<dbReference type="GO" id="GO:0005737">
    <property type="term" value="C:cytoplasm"/>
    <property type="evidence" value="ECO:0007669"/>
    <property type="project" value="UniProtKB-SubCell"/>
</dbReference>
<dbReference type="Gene3D" id="3.20.20.380">
    <property type="entry name" value="Copper homeostasis (CutC) domain"/>
    <property type="match status" value="1"/>
</dbReference>
<dbReference type="SUPFAM" id="SSF110395">
    <property type="entry name" value="CutC-like"/>
    <property type="match status" value="1"/>
</dbReference>
<keyword evidence="4" id="KW-1185">Reference proteome</keyword>
<comment type="subcellular location">
    <subcellularLocation>
        <location evidence="2">Cytoplasm</location>
    </subcellularLocation>
</comment>
<dbReference type="Pfam" id="PF03932">
    <property type="entry name" value="CutC"/>
    <property type="match status" value="1"/>
</dbReference>
<sequence>MTPTPAKPPRRLLEVCVDSVAGLVAATQGGADRIELCAALGIGGLTPPESLIRAAAAGTLPVHLLCRPREGDFIASTAERALVADDIRLAAEAGLAGVVIGASEADRRLDIATLSAWIAHARALGAGRGRPLSLTLHRAFDLVPDLSEALEQAAALGFDRILTSGGVPRATEGLANLATLHRRAAGRIVILAGSGVDAATLPAILSTGVREVHASCRTAVTIDAHDAERRFGFVGATRAVTDRAKVATLVTGLRIAQTDDTNL</sequence>
<proteinExistence type="inferred from homology"/>
<dbReference type="STRING" id="1166340.SAMN05192583_1808"/>
<evidence type="ECO:0000313" key="4">
    <source>
        <dbReference type="Proteomes" id="UP000199206"/>
    </source>
</evidence>
<name>A0A1H8CZ22_9SPHN</name>
<dbReference type="Proteomes" id="UP000199206">
    <property type="component" value="Unassembled WGS sequence"/>
</dbReference>
<dbReference type="InterPro" id="IPR036822">
    <property type="entry name" value="CutC-like_dom_sf"/>
</dbReference>
<protein>
    <recommendedName>
        <fullName evidence="2">PF03932 family protein CutC</fullName>
    </recommendedName>
</protein>
<dbReference type="HAMAP" id="MF_00795">
    <property type="entry name" value="CutC"/>
    <property type="match status" value="1"/>
</dbReference>
<dbReference type="RefSeq" id="WP_244501468.1">
    <property type="nucleotide sequence ID" value="NZ_FOCF01000003.1"/>
</dbReference>
<dbReference type="GO" id="GO:0005507">
    <property type="term" value="F:copper ion binding"/>
    <property type="evidence" value="ECO:0007669"/>
    <property type="project" value="TreeGrafter"/>
</dbReference>
<reference evidence="4" key="1">
    <citation type="submission" date="2016-10" db="EMBL/GenBank/DDBJ databases">
        <authorList>
            <person name="Varghese N."/>
            <person name="Submissions S."/>
        </authorList>
    </citation>
    <scope>NUCLEOTIDE SEQUENCE [LARGE SCALE GENOMIC DNA]</scope>
    <source>
        <strain evidence="4">S6-262</strain>
    </source>
</reference>
<accession>A0A1H8CZ22</accession>
<keyword evidence="2" id="KW-0963">Cytoplasm</keyword>
<comment type="similarity">
    <text evidence="1 2">Belongs to the CutC family.</text>
</comment>
<evidence type="ECO:0000256" key="1">
    <source>
        <dbReference type="ARBA" id="ARBA00007768"/>
    </source>
</evidence>
<dbReference type="EMBL" id="FOCF01000003">
    <property type="protein sequence ID" value="SEN00192.1"/>
    <property type="molecule type" value="Genomic_DNA"/>
</dbReference>
<evidence type="ECO:0000256" key="2">
    <source>
        <dbReference type="HAMAP-Rule" id="MF_00795"/>
    </source>
</evidence>
<evidence type="ECO:0000313" key="3">
    <source>
        <dbReference type="EMBL" id="SEN00192.1"/>
    </source>
</evidence>
<dbReference type="AlphaFoldDB" id="A0A1H8CZ22"/>
<dbReference type="InterPro" id="IPR005627">
    <property type="entry name" value="CutC-like"/>
</dbReference>
<gene>
    <name evidence="2" type="primary">cutC</name>
    <name evidence="3" type="ORF">SAMN05192583_1808</name>
</gene>
<dbReference type="PANTHER" id="PTHR12598:SF0">
    <property type="entry name" value="COPPER HOMEOSTASIS PROTEIN CUTC HOMOLOG"/>
    <property type="match status" value="1"/>
</dbReference>
<organism evidence="3 4">
    <name type="scientific">Sphingomonas gellani</name>
    <dbReference type="NCBI Taxonomy" id="1166340"/>
    <lineage>
        <taxon>Bacteria</taxon>
        <taxon>Pseudomonadati</taxon>
        <taxon>Pseudomonadota</taxon>
        <taxon>Alphaproteobacteria</taxon>
        <taxon>Sphingomonadales</taxon>
        <taxon>Sphingomonadaceae</taxon>
        <taxon>Sphingomonas</taxon>
    </lineage>
</organism>
<dbReference type="PANTHER" id="PTHR12598">
    <property type="entry name" value="COPPER HOMEOSTASIS PROTEIN CUTC"/>
    <property type="match status" value="1"/>
</dbReference>
<comment type="caution">
    <text evidence="2">Once thought to be involved in copper homeostasis, experiments in E.coli have shown this is not the case.</text>
</comment>